<feature type="compositionally biased region" description="Low complexity" evidence="2">
    <location>
        <begin position="54"/>
        <end position="70"/>
    </location>
</feature>
<dbReference type="InterPro" id="IPR045865">
    <property type="entry name" value="ACT-like_dom_sf"/>
</dbReference>
<organism evidence="4 5">
    <name type="scientific">Cyanidiococcus yangmingshanensis</name>
    <dbReference type="NCBI Taxonomy" id="2690220"/>
    <lineage>
        <taxon>Eukaryota</taxon>
        <taxon>Rhodophyta</taxon>
        <taxon>Bangiophyceae</taxon>
        <taxon>Cyanidiales</taxon>
        <taxon>Cyanidiaceae</taxon>
        <taxon>Cyanidiococcus</taxon>
    </lineage>
</organism>
<name>A0A7J7IG61_9RHOD</name>
<gene>
    <name evidence="4" type="ORF">F1559_002745</name>
</gene>
<feature type="domain" description="ACT" evidence="3">
    <location>
        <begin position="211"/>
        <end position="289"/>
    </location>
</feature>
<sequence>MLNFVTNVGWSVGAACSRRALMRSAPGFIYRKKGHCAAFSLGCCAGSSTSEPKSAATSTSSSVAGSAKSSPDGAVGDKEGWAPSIIADNESEYYATRVVVSCRDRQGLLADLTEALQNMGLQVRRAIARTKQGIATDEFYVTRDGSQLSETELEGLRNALLPVMGAPGPTCPIGTETERRLPAPRSPVRFVDHKRGVHVYVDNHASPHYTTITVNAPDRPNLLNDVVDLLRDLDLNITFASMSTFANQDKYRHDIFHVTTMNGEQVDAAEREEIMNTLYFTLTTKNTDEQSF</sequence>
<keyword evidence="5" id="KW-1185">Reference proteome</keyword>
<protein>
    <recommendedName>
        <fullName evidence="3">ACT domain-containing protein</fullName>
    </recommendedName>
</protein>
<evidence type="ECO:0000313" key="5">
    <source>
        <dbReference type="Proteomes" id="UP000530660"/>
    </source>
</evidence>
<feature type="domain" description="ACT" evidence="3">
    <location>
        <begin position="97"/>
        <end position="182"/>
    </location>
</feature>
<keyword evidence="1" id="KW-0677">Repeat</keyword>
<dbReference type="Pfam" id="PF24931">
    <property type="entry name" value="ACT_ACR9_3rd"/>
    <property type="match status" value="1"/>
</dbReference>
<dbReference type="InterPro" id="IPR002912">
    <property type="entry name" value="ACT_dom"/>
</dbReference>
<evidence type="ECO:0000313" key="4">
    <source>
        <dbReference type="EMBL" id="KAF6001301.1"/>
    </source>
</evidence>
<evidence type="ECO:0000259" key="3">
    <source>
        <dbReference type="PROSITE" id="PS51671"/>
    </source>
</evidence>
<dbReference type="PANTHER" id="PTHR31096">
    <property type="entry name" value="ACT DOMAIN-CONTAINING PROTEIN ACR4-RELATED"/>
    <property type="match status" value="1"/>
</dbReference>
<dbReference type="PANTHER" id="PTHR31096:SF60">
    <property type="entry name" value="ACT DOMAIN-CONTAINING PROTEIN ACR12"/>
    <property type="match status" value="1"/>
</dbReference>
<dbReference type="Proteomes" id="UP000530660">
    <property type="component" value="Unassembled WGS sequence"/>
</dbReference>
<dbReference type="EMBL" id="VWRR01000015">
    <property type="protein sequence ID" value="KAF6001301.1"/>
    <property type="molecule type" value="Genomic_DNA"/>
</dbReference>
<accession>A0A7J7IG61</accession>
<evidence type="ECO:0000256" key="1">
    <source>
        <dbReference type="ARBA" id="ARBA00022737"/>
    </source>
</evidence>
<proteinExistence type="predicted"/>
<reference evidence="4 5" key="1">
    <citation type="journal article" date="2020" name="J. Phycol.">
        <title>Comparative genome analysis reveals Cyanidiococcus gen. nov., a new extremophilic red algal genus sister to Cyanidioschyzon (Cyanidioschyzonaceae, Rhodophyta).</title>
        <authorList>
            <person name="Liu S.-L."/>
            <person name="Chiang Y.-R."/>
            <person name="Yoon H.S."/>
            <person name="Fu H.-Y."/>
        </authorList>
    </citation>
    <scope>NUCLEOTIDE SEQUENCE [LARGE SCALE GENOMIC DNA]</scope>
    <source>
        <strain evidence="4 5">THAL066</strain>
    </source>
</reference>
<comment type="caution">
    <text evidence="4">The sequence shown here is derived from an EMBL/GenBank/DDBJ whole genome shotgun (WGS) entry which is preliminary data.</text>
</comment>
<dbReference type="AlphaFoldDB" id="A0A7J7IG61"/>
<feature type="region of interest" description="Disordered" evidence="2">
    <location>
        <begin position="54"/>
        <end position="79"/>
    </location>
</feature>
<dbReference type="SUPFAM" id="SSF55021">
    <property type="entry name" value="ACT-like"/>
    <property type="match status" value="2"/>
</dbReference>
<dbReference type="InterPro" id="IPR040217">
    <property type="entry name" value="ACR1-12"/>
</dbReference>
<dbReference type="PROSITE" id="PS51671">
    <property type="entry name" value="ACT"/>
    <property type="match status" value="2"/>
</dbReference>
<dbReference type="Gene3D" id="3.30.70.260">
    <property type="match status" value="1"/>
</dbReference>
<dbReference type="OrthoDB" id="496180at2759"/>
<evidence type="ECO:0000256" key="2">
    <source>
        <dbReference type="SAM" id="MobiDB-lite"/>
    </source>
</evidence>
<dbReference type="CDD" id="cd04873">
    <property type="entry name" value="ACT_UUR-ACR-like"/>
    <property type="match status" value="1"/>
</dbReference>